<dbReference type="SUPFAM" id="SSF51206">
    <property type="entry name" value="cAMP-binding domain-like"/>
    <property type="match status" value="2"/>
</dbReference>
<dbReference type="InterPro" id="IPR036873">
    <property type="entry name" value="Rhodanese-like_dom_sf"/>
</dbReference>
<keyword evidence="4" id="KW-1185">Reference proteome</keyword>
<dbReference type="InterPro" id="IPR014710">
    <property type="entry name" value="RmlC-like_jellyroll"/>
</dbReference>
<name>A0A7X0BTT2_9PSED</name>
<dbReference type="Pfam" id="PF00581">
    <property type="entry name" value="Rhodanese"/>
    <property type="match status" value="1"/>
</dbReference>
<dbReference type="PROSITE" id="PS50206">
    <property type="entry name" value="RHODANESE_3"/>
    <property type="match status" value="1"/>
</dbReference>
<evidence type="ECO:0000259" key="1">
    <source>
        <dbReference type="PROSITE" id="PS50042"/>
    </source>
</evidence>
<organism evidence="3 4">
    <name type="scientific">Pseudomonas fluvialis</name>
    <dbReference type="NCBI Taxonomy" id="1793966"/>
    <lineage>
        <taxon>Bacteria</taxon>
        <taxon>Pseudomonadati</taxon>
        <taxon>Pseudomonadota</taxon>
        <taxon>Gammaproteobacteria</taxon>
        <taxon>Pseudomonadales</taxon>
        <taxon>Pseudomonadaceae</taxon>
        <taxon>Pseudomonas</taxon>
    </lineage>
</organism>
<dbReference type="PROSITE" id="PS00888">
    <property type="entry name" value="CNMP_BINDING_1"/>
    <property type="match status" value="1"/>
</dbReference>
<dbReference type="Pfam" id="PF00027">
    <property type="entry name" value="cNMP_binding"/>
    <property type="match status" value="1"/>
</dbReference>
<dbReference type="SMART" id="SM00100">
    <property type="entry name" value="cNMP"/>
    <property type="match status" value="1"/>
</dbReference>
<dbReference type="PROSITE" id="PS50042">
    <property type="entry name" value="CNMP_BINDING_3"/>
    <property type="match status" value="2"/>
</dbReference>
<dbReference type="RefSeq" id="WP_184684392.1">
    <property type="nucleotide sequence ID" value="NZ_JACHLL010000005.1"/>
</dbReference>
<dbReference type="Proteomes" id="UP000557193">
    <property type="component" value="Unassembled WGS sequence"/>
</dbReference>
<proteinExistence type="predicted"/>
<dbReference type="EMBL" id="JACHLL010000005">
    <property type="protein sequence ID" value="MBB6342700.1"/>
    <property type="molecule type" value="Genomic_DNA"/>
</dbReference>
<accession>A0A7X0BTT2</accession>
<dbReference type="Gene3D" id="2.60.120.10">
    <property type="entry name" value="Jelly Rolls"/>
    <property type="match status" value="2"/>
</dbReference>
<dbReference type="GO" id="GO:0005829">
    <property type="term" value="C:cytosol"/>
    <property type="evidence" value="ECO:0007669"/>
    <property type="project" value="TreeGrafter"/>
</dbReference>
<feature type="domain" description="Rhodanese" evidence="2">
    <location>
        <begin position="269"/>
        <end position="350"/>
    </location>
</feature>
<dbReference type="CDD" id="cd00158">
    <property type="entry name" value="RHOD"/>
    <property type="match status" value="1"/>
</dbReference>
<sequence length="351" mass="38622">MISSIARLSLEQLRCFNPFDFLTHAYQQQVLDSLQYLTYAPGTPLLQRGQRSLALYYLLSGTVARGEGSARILIHGGTPEAIQALNQEQPHLFNVTAESEVRLFSIERGLLDRLLSWSQGGASYQVQSLAESEEQEEDGDWLGKLLATPLFGRLAPSHLQTLLARFEYLTVRAGDSVVRYGEPGEHFYVLKRGRAQVSLPGAEAGAVLEVGDFFGEEALVSGAVRSANVTMLEDGELARLAREPFVELVRPSLIPQISSRQLEQLTGFGGRAYLLLDVRLPLEYRQGHHPGSLNLPVSRLRGQADSLARDTVYVVTDEGGIRSELAVHLLNQLGFEAYLLDEQPGQPPVAA</sequence>
<dbReference type="PRINTS" id="PR00103">
    <property type="entry name" value="CAMPKINASE"/>
</dbReference>
<dbReference type="PANTHER" id="PTHR24567:SF74">
    <property type="entry name" value="HTH-TYPE TRANSCRIPTIONAL REGULATOR ARCR"/>
    <property type="match status" value="1"/>
</dbReference>
<evidence type="ECO:0000259" key="2">
    <source>
        <dbReference type="PROSITE" id="PS50206"/>
    </source>
</evidence>
<evidence type="ECO:0000313" key="4">
    <source>
        <dbReference type="Proteomes" id="UP000557193"/>
    </source>
</evidence>
<evidence type="ECO:0000313" key="3">
    <source>
        <dbReference type="EMBL" id="MBB6342700.1"/>
    </source>
</evidence>
<feature type="domain" description="Cyclic nucleotide-binding" evidence="1">
    <location>
        <begin position="18"/>
        <end position="115"/>
    </location>
</feature>
<dbReference type="Gene3D" id="3.40.250.10">
    <property type="entry name" value="Rhodanese-like domain"/>
    <property type="match status" value="1"/>
</dbReference>
<comment type="caution">
    <text evidence="3">The sequence shown here is derived from an EMBL/GenBank/DDBJ whole genome shotgun (WGS) entry which is preliminary data.</text>
</comment>
<dbReference type="AlphaFoldDB" id="A0A7X0BTT2"/>
<dbReference type="SMART" id="SM00450">
    <property type="entry name" value="RHOD"/>
    <property type="match status" value="1"/>
</dbReference>
<dbReference type="InterPro" id="IPR018488">
    <property type="entry name" value="cNMP-bd_CS"/>
</dbReference>
<dbReference type="GO" id="GO:0003700">
    <property type="term" value="F:DNA-binding transcription factor activity"/>
    <property type="evidence" value="ECO:0007669"/>
    <property type="project" value="TreeGrafter"/>
</dbReference>
<gene>
    <name evidence="3" type="ORF">HNP49_002882</name>
</gene>
<dbReference type="CDD" id="cd00038">
    <property type="entry name" value="CAP_ED"/>
    <property type="match status" value="2"/>
</dbReference>
<protein>
    <submittedName>
        <fullName evidence="3">CRP-like cAMP-binding protein</fullName>
    </submittedName>
</protein>
<feature type="domain" description="Cyclic nucleotide-binding" evidence="1">
    <location>
        <begin position="150"/>
        <end position="252"/>
    </location>
</feature>
<dbReference type="PANTHER" id="PTHR24567">
    <property type="entry name" value="CRP FAMILY TRANSCRIPTIONAL REGULATORY PROTEIN"/>
    <property type="match status" value="1"/>
</dbReference>
<dbReference type="InterPro" id="IPR001763">
    <property type="entry name" value="Rhodanese-like_dom"/>
</dbReference>
<reference evidence="3 4" key="1">
    <citation type="submission" date="2020-08" db="EMBL/GenBank/DDBJ databases">
        <title>Functional genomics of gut bacteria from endangered species of beetles.</title>
        <authorList>
            <person name="Carlos-Shanley C."/>
        </authorList>
    </citation>
    <scope>NUCLEOTIDE SEQUENCE [LARGE SCALE GENOMIC DNA]</scope>
    <source>
        <strain evidence="3 4">S00202</strain>
    </source>
</reference>
<dbReference type="InterPro" id="IPR050397">
    <property type="entry name" value="Env_Response_Regulators"/>
</dbReference>
<dbReference type="SUPFAM" id="SSF52821">
    <property type="entry name" value="Rhodanese/Cell cycle control phosphatase"/>
    <property type="match status" value="1"/>
</dbReference>
<dbReference type="InterPro" id="IPR000595">
    <property type="entry name" value="cNMP-bd_dom"/>
</dbReference>
<dbReference type="InterPro" id="IPR018490">
    <property type="entry name" value="cNMP-bd_dom_sf"/>
</dbReference>